<accession>A0ACB9B9G8</accession>
<name>A0ACB9B9G8_ARCLA</name>
<sequence length="413" mass="48904">MKEMMTQLQELLGKGFVRHSSSPWGAPILFVKKKYVSLRMCIDYRELNKVTFKNKYPLRGSTTSSISCKGEHEKHLRLVLELLKRKKLFAKFSKCEFWLREVQFLGHVVSKDDIKVDPDKDFFRINTPLTALTKKNVKFVWAEAQEAAFYEKVIAYASCQLKDHEKNYPTHDLELAEVMFALKIWRHYLYGVKCQVFTDHKSLQHMFNQKELNMRQRGWMELLSNYDCEILYHLGKANVVADVLSRKEIGDSTKVVAFRVEATSNLFMEIRKFQEEALLEENLKSERVVGLVASLKVNSHRLKCLGNRVWVPKLGALRKSVLEETHKSRYSMHPRTNKMYRDLRQFYWWPGMKKDIAHFVERCLTCLKVKVEHQRPYGELQPLEIPVWKWDEITMDFVTRDYHDHRKVMTPFG</sequence>
<proteinExistence type="predicted"/>
<reference evidence="1 2" key="2">
    <citation type="journal article" date="2022" name="Mol. Ecol. Resour.">
        <title>The genomes of chicory, endive, great burdock and yacon provide insights into Asteraceae paleo-polyploidization history and plant inulin production.</title>
        <authorList>
            <person name="Fan W."/>
            <person name="Wang S."/>
            <person name="Wang H."/>
            <person name="Wang A."/>
            <person name="Jiang F."/>
            <person name="Liu H."/>
            <person name="Zhao H."/>
            <person name="Xu D."/>
            <person name="Zhang Y."/>
        </authorList>
    </citation>
    <scope>NUCLEOTIDE SEQUENCE [LARGE SCALE GENOMIC DNA]</scope>
    <source>
        <strain evidence="2">cv. Niubang</strain>
    </source>
</reference>
<dbReference type="EMBL" id="CM042052">
    <property type="protein sequence ID" value="KAI3718850.1"/>
    <property type="molecule type" value="Genomic_DNA"/>
</dbReference>
<organism evidence="1 2">
    <name type="scientific">Arctium lappa</name>
    <name type="common">Greater burdock</name>
    <name type="synonym">Lappa major</name>
    <dbReference type="NCBI Taxonomy" id="4217"/>
    <lineage>
        <taxon>Eukaryota</taxon>
        <taxon>Viridiplantae</taxon>
        <taxon>Streptophyta</taxon>
        <taxon>Embryophyta</taxon>
        <taxon>Tracheophyta</taxon>
        <taxon>Spermatophyta</taxon>
        <taxon>Magnoliopsida</taxon>
        <taxon>eudicotyledons</taxon>
        <taxon>Gunneridae</taxon>
        <taxon>Pentapetalae</taxon>
        <taxon>asterids</taxon>
        <taxon>campanulids</taxon>
        <taxon>Asterales</taxon>
        <taxon>Asteraceae</taxon>
        <taxon>Carduoideae</taxon>
        <taxon>Cardueae</taxon>
        <taxon>Arctiinae</taxon>
        <taxon>Arctium</taxon>
    </lineage>
</organism>
<keyword evidence="2" id="KW-1185">Reference proteome</keyword>
<evidence type="ECO:0000313" key="1">
    <source>
        <dbReference type="EMBL" id="KAI3718850.1"/>
    </source>
</evidence>
<protein>
    <submittedName>
        <fullName evidence="1">Uncharacterized protein</fullName>
    </submittedName>
</protein>
<gene>
    <name evidence="1" type="ORF">L6452_19735</name>
</gene>
<comment type="caution">
    <text evidence="1">The sequence shown here is derived from an EMBL/GenBank/DDBJ whole genome shotgun (WGS) entry which is preliminary data.</text>
</comment>
<reference evidence="2" key="1">
    <citation type="journal article" date="2022" name="Mol. Ecol. Resour.">
        <title>The genomes of chicory, endive, great burdock and yacon provide insights into Asteraceae palaeo-polyploidization history and plant inulin production.</title>
        <authorList>
            <person name="Fan W."/>
            <person name="Wang S."/>
            <person name="Wang H."/>
            <person name="Wang A."/>
            <person name="Jiang F."/>
            <person name="Liu H."/>
            <person name="Zhao H."/>
            <person name="Xu D."/>
            <person name="Zhang Y."/>
        </authorList>
    </citation>
    <scope>NUCLEOTIDE SEQUENCE [LARGE SCALE GENOMIC DNA]</scope>
    <source>
        <strain evidence="2">cv. Niubang</strain>
    </source>
</reference>
<evidence type="ECO:0000313" key="2">
    <source>
        <dbReference type="Proteomes" id="UP001055879"/>
    </source>
</evidence>
<dbReference type="Proteomes" id="UP001055879">
    <property type="component" value="Linkage Group LG06"/>
</dbReference>